<evidence type="ECO:0000313" key="3">
    <source>
        <dbReference type="Proteomes" id="UP000825729"/>
    </source>
</evidence>
<dbReference type="EMBL" id="JAINDJ010000006">
    <property type="protein sequence ID" value="KAG9444622.1"/>
    <property type="molecule type" value="Genomic_DNA"/>
</dbReference>
<feature type="compositionally biased region" description="Basic and acidic residues" evidence="1">
    <location>
        <begin position="448"/>
        <end position="458"/>
    </location>
</feature>
<feature type="compositionally biased region" description="Polar residues" evidence="1">
    <location>
        <begin position="621"/>
        <end position="637"/>
    </location>
</feature>
<feature type="region of interest" description="Disordered" evidence="1">
    <location>
        <begin position="417"/>
        <end position="458"/>
    </location>
</feature>
<accession>A0AAV7E711</accession>
<feature type="region of interest" description="Disordered" evidence="1">
    <location>
        <begin position="62"/>
        <end position="147"/>
    </location>
</feature>
<dbReference type="AlphaFoldDB" id="A0AAV7E711"/>
<proteinExistence type="predicted"/>
<evidence type="ECO:0000256" key="1">
    <source>
        <dbReference type="SAM" id="MobiDB-lite"/>
    </source>
</evidence>
<feature type="region of interest" description="Disordered" evidence="1">
    <location>
        <begin position="537"/>
        <end position="637"/>
    </location>
</feature>
<evidence type="ECO:0000313" key="2">
    <source>
        <dbReference type="EMBL" id="KAG9444622.1"/>
    </source>
</evidence>
<organism evidence="2 3">
    <name type="scientific">Aristolochia fimbriata</name>
    <name type="common">White veined hardy Dutchman's pipe vine</name>
    <dbReference type="NCBI Taxonomy" id="158543"/>
    <lineage>
        <taxon>Eukaryota</taxon>
        <taxon>Viridiplantae</taxon>
        <taxon>Streptophyta</taxon>
        <taxon>Embryophyta</taxon>
        <taxon>Tracheophyta</taxon>
        <taxon>Spermatophyta</taxon>
        <taxon>Magnoliopsida</taxon>
        <taxon>Magnoliidae</taxon>
        <taxon>Piperales</taxon>
        <taxon>Aristolochiaceae</taxon>
        <taxon>Aristolochia</taxon>
    </lineage>
</organism>
<feature type="compositionally biased region" description="Polar residues" evidence="1">
    <location>
        <begin position="309"/>
        <end position="318"/>
    </location>
</feature>
<keyword evidence="3" id="KW-1185">Reference proteome</keyword>
<feature type="compositionally biased region" description="Polar residues" evidence="1">
    <location>
        <begin position="128"/>
        <end position="146"/>
    </location>
</feature>
<name>A0AAV7E711_ARIFI</name>
<reference evidence="2 3" key="1">
    <citation type="submission" date="2021-07" db="EMBL/GenBank/DDBJ databases">
        <title>The Aristolochia fimbriata genome: insights into angiosperm evolution, floral development and chemical biosynthesis.</title>
        <authorList>
            <person name="Jiao Y."/>
        </authorList>
    </citation>
    <scope>NUCLEOTIDE SEQUENCE [LARGE SCALE GENOMIC DNA]</scope>
    <source>
        <strain evidence="2">IBCAS-2021</strain>
        <tissue evidence="2">Leaf</tissue>
    </source>
</reference>
<sequence length="637" mass="67664">MGGGAWPFLVGGAICAVNSVSERDLSLLTSYVEEFLVSASHQLALTTSLPFVHTARRSYRLNGPVKCSDRGDVGGEPAEGSLSIPRNERDPSERAAHDAPRRRPGAASRERPSNPSPRHAFSDRRPTGSASATPTVRGANTRTTTFGDLCQAKEEALSGPRGVAMASDLEHGNLTRLSTADILALAIDEERGEITILVFERKLHPRPLGQGYTCLGVRARRVLPTRALLPHRWRRWVVVEAAGWSSLPPWRGWLKNTLPQGRRPDSGGSALPGLRGSSRVRGPGSERGPLPGSCLRGPGGLARMRPQSAEASSATDRAQSPMEWGAREDDSPLCPDPNAIIMALSAKSGKRMGAAMHLGQILGTARAGPPFDFGRRPTLVRGRPMPGGMIPPADHVVCGPRRVALAPSAGVPSWHLRPLGVGQRAPHSTRLETRTKESDMCAKSAGDQTRKGAKEADWRDPLAGCTVDRPGSSEKGSSVSIPVGTRKMVGRCDCFVEPCHGIESSKWAIFGKQNWRCGMNRKPGYGAQLRANLEPTKGVGRLRQQDGGHGSRNPLRSKGSRQNGSVTSGKGLALRAGHGGPSPEPVGCRWTARAAPAARAGRRVPAGGRTGNGPFGGLPRASNSRLRTGTDKGNPTV</sequence>
<dbReference type="PANTHER" id="PTHR33220:SF5">
    <property type="entry name" value="RRNA INTRON-ENCODED HOMING ENDONUCLEASE"/>
    <property type="match status" value="1"/>
</dbReference>
<feature type="compositionally biased region" description="Basic and acidic residues" evidence="1">
    <location>
        <begin position="429"/>
        <end position="440"/>
    </location>
</feature>
<feature type="region of interest" description="Disordered" evidence="1">
    <location>
        <begin position="256"/>
        <end position="332"/>
    </location>
</feature>
<protein>
    <submittedName>
        <fullName evidence="2">Uncharacterized protein</fullName>
    </submittedName>
</protein>
<gene>
    <name evidence="2" type="ORF">H6P81_015962</name>
</gene>
<feature type="compositionally biased region" description="Low complexity" evidence="1">
    <location>
        <begin position="591"/>
        <end position="607"/>
    </location>
</feature>
<comment type="caution">
    <text evidence="2">The sequence shown here is derived from an EMBL/GenBank/DDBJ whole genome shotgun (WGS) entry which is preliminary data.</text>
</comment>
<feature type="compositionally biased region" description="Basic and acidic residues" evidence="1">
    <location>
        <begin position="86"/>
        <end position="101"/>
    </location>
</feature>
<dbReference type="PANTHER" id="PTHR33220">
    <property type="entry name" value="BNAA09G04420D PROTEIN"/>
    <property type="match status" value="1"/>
</dbReference>
<dbReference type="Proteomes" id="UP000825729">
    <property type="component" value="Unassembled WGS sequence"/>
</dbReference>